<feature type="region of interest" description="Disordered" evidence="1">
    <location>
        <begin position="1"/>
        <end position="24"/>
    </location>
</feature>
<proteinExistence type="predicted"/>
<evidence type="ECO:0000313" key="2">
    <source>
        <dbReference type="Proteomes" id="UP000887565"/>
    </source>
</evidence>
<dbReference type="AlphaFoldDB" id="A0A915I446"/>
<organism evidence="2 3">
    <name type="scientific">Romanomermis culicivorax</name>
    <name type="common">Nematode worm</name>
    <dbReference type="NCBI Taxonomy" id="13658"/>
    <lineage>
        <taxon>Eukaryota</taxon>
        <taxon>Metazoa</taxon>
        <taxon>Ecdysozoa</taxon>
        <taxon>Nematoda</taxon>
        <taxon>Enoplea</taxon>
        <taxon>Dorylaimia</taxon>
        <taxon>Mermithida</taxon>
        <taxon>Mermithoidea</taxon>
        <taxon>Mermithidae</taxon>
        <taxon>Romanomermis</taxon>
    </lineage>
</organism>
<evidence type="ECO:0000256" key="1">
    <source>
        <dbReference type="SAM" id="MobiDB-lite"/>
    </source>
</evidence>
<dbReference type="Proteomes" id="UP000887565">
    <property type="component" value="Unplaced"/>
</dbReference>
<keyword evidence="2" id="KW-1185">Reference proteome</keyword>
<reference evidence="3" key="1">
    <citation type="submission" date="2022-11" db="UniProtKB">
        <authorList>
            <consortium name="WormBaseParasite"/>
        </authorList>
    </citation>
    <scope>IDENTIFICATION</scope>
</reference>
<dbReference type="WBParaSite" id="nRc.2.0.1.t08194-RA">
    <property type="protein sequence ID" value="nRc.2.0.1.t08194-RA"/>
    <property type="gene ID" value="nRc.2.0.1.g08194"/>
</dbReference>
<sequence length="96" mass="10942">MSLKIRSKGQNKNGNIAKKRDADQSIGDVLPGPIKFVMNRIAAERLVPFGANETIKIVARIDRVIQSFLQIFRRRHPSFRVVEVTTNLTRKKQGKK</sequence>
<name>A0A915I446_ROMCU</name>
<accession>A0A915I446</accession>
<evidence type="ECO:0000313" key="3">
    <source>
        <dbReference type="WBParaSite" id="nRc.2.0.1.t08194-RA"/>
    </source>
</evidence>
<protein>
    <submittedName>
        <fullName evidence="3">Uncharacterized protein</fullName>
    </submittedName>
</protein>